<keyword evidence="4 5" id="KW-0663">Pyridoxal phosphate</keyword>
<sequence>MSIATSPAGEPPPANASTPATSPLLAAQKHLLGNYRQPPFVLDRGRGCELFDTEGRRYLDMYAGVAVASLGHAHPRLVATIAEQAGRLMHVSNYFYNAENLRLAEELCAKTGFDRAFFCNSGAEANEAMLKLARRHFFNQGQAERYRIIAFENAFHGRTLGAVALTGTPKYREGFGPSLGGVTHVPYGDVAAVRAAMGPDVAGILVEPVQGEGGVLPAPPGFLAELRRIADEHGALLLLDEVQTGIGRTGHWLGATYDGVQGDAAALAKGLGGGFPIGALVLRERLNGALPPGSHGSTYGGNALASATARTVLAVIEEEKLCEAAVERGDQLGRGLAAIAAKLPHVCVGERGRGLLRGLILAPGVDTRVALGRARDRGVLLTVAGTNVLRFTPPLVVSEALIDEALAEVEAALSEMPAAG</sequence>
<dbReference type="Proteomes" id="UP000075260">
    <property type="component" value="Unassembled WGS sequence"/>
</dbReference>
<feature type="binding site" evidence="5">
    <location>
        <position position="298"/>
    </location>
    <ligand>
        <name>pyridoxal 5'-phosphate</name>
        <dbReference type="ChEBI" id="CHEBI:597326"/>
    </ligand>
</feature>
<dbReference type="Gene3D" id="3.90.1150.10">
    <property type="entry name" value="Aspartate Aminotransferase, domain 1"/>
    <property type="match status" value="1"/>
</dbReference>
<comment type="catalytic activity">
    <reaction evidence="5">
        <text>N(2)-acetyl-L-ornithine + 2-oxoglutarate = N-acetyl-L-glutamate 5-semialdehyde + L-glutamate</text>
        <dbReference type="Rhea" id="RHEA:18049"/>
        <dbReference type="ChEBI" id="CHEBI:16810"/>
        <dbReference type="ChEBI" id="CHEBI:29123"/>
        <dbReference type="ChEBI" id="CHEBI:29985"/>
        <dbReference type="ChEBI" id="CHEBI:57805"/>
        <dbReference type="EC" id="2.6.1.11"/>
    </reaction>
</comment>
<dbReference type="CDD" id="cd00610">
    <property type="entry name" value="OAT_like"/>
    <property type="match status" value="1"/>
</dbReference>
<comment type="caution">
    <text evidence="7">The sequence shown here is derived from an EMBL/GenBank/DDBJ whole genome shotgun (WGS) entry which is preliminary data.</text>
</comment>
<gene>
    <name evidence="5" type="primary">argD</name>
    <name evidence="7" type="ORF">BE15_31850</name>
</gene>
<dbReference type="InterPro" id="IPR015422">
    <property type="entry name" value="PyrdxlP-dep_Trfase_small"/>
</dbReference>
<dbReference type="PANTHER" id="PTHR11986:SF79">
    <property type="entry name" value="ACETYLORNITHINE AMINOTRANSFERASE, MITOCHONDRIAL"/>
    <property type="match status" value="1"/>
</dbReference>
<dbReference type="NCBIfam" id="TIGR00707">
    <property type="entry name" value="argD"/>
    <property type="match status" value="1"/>
</dbReference>
<evidence type="ECO:0000256" key="4">
    <source>
        <dbReference type="ARBA" id="ARBA00022898"/>
    </source>
</evidence>
<dbReference type="GO" id="GO:0005737">
    <property type="term" value="C:cytoplasm"/>
    <property type="evidence" value="ECO:0007669"/>
    <property type="project" value="UniProtKB-SubCell"/>
</dbReference>
<dbReference type="GO" id="GO:0030170">
    <property type="term" value="F:pyridoxal phosphate binding"/>
    <property type="evidence" value="ECO:0007669"/>
    <property type="project" value="InterPro"/>
</dbReference>
<dbReference type="RefSeq" id="WP_061612070.1">
    <property type="nucleotide sequence ID" value="NZ_JEMA01000980.1"/>
</dbReference>
<proteinExistence type="inferred from homology"/>
<feature type="region of interest" description="Disordered" evidence="6">
    <location>
        <begin position="1"/>
        <end position="20"/>
    </location>
</feature>
<evidence type="ECO:0000313" key="8">
    <source>
        <dbReference type="Proteomes" id="UP000075260"/>
    </source>
</evidence>
<dbReference type="SUPFAM" id="SSF53383">
    <property type="entry name" value="PLP-dependent transferases"/>
    <property type="match status" value="1"/>
</dbReference>
<name>A0A150Q723_SORCE</name>
<feature type="binding site" evidence="5">
    <location>
        <begin position="240"/>
        <end position="243"/>
    </location>
    <ligand>
        <name>pyridoxal 5'-phosphate</name>
        <dbReference type="ChEBI" id="CHEBI:597326"/>
    </ligand>
</feature>
<keyword evidence="1 5" id="KW-0032">Aminotransferase</keyword>
<dbReference type="FunFam" id="3.40.640.10:FF:000004">
    <property type="entry name" value="Acetylornithine aminotransferase"/>
    <property type="match status" value="1"/>
</dbReference>
<dbReference type="InterPro" id="IPR005814">
    <property type="entry name" value="Aminotrans_3"/>
</dbReference>
<dbReference type="InterPro" id="IPR015421">
    <property type="entry name" value="PyrdxlP-dep_Trfase_major"/>
</dbReference>
<dbReference type="EMBL" id="JEMA01000980">
    <property type="protein sequence ID" value="KYF63653.1"/>
    <property type="molecule type" value="Genomic_DNA"/>
</dbReference>
<accession>A0A150Q723</accession>
<comment type="subcellular location">
    <subcellularLocation>
        <location evidence="5">Cytoplasm</location>
    </subcellularLocation>
</comment>
<dbReference type="PROSITE" id="PS00600">
    <property type="entry name" value="AA_TRANSFER_CLASS_3"/>
    <property type="match status" value="1"/>
</dbReference>
<comment type="subunit">
    <text evidence="5">Homodimer.</text>
</comment>
<keyword evidence="3 5" id="KW-0808">Transferase</keyword>
<comment type="similarity">
    <text evidence="5">Belongs to the class-III pyridoxal-phosphate-dependent aminotransferase family. ArgD subfamily.</text>
</comment>
<dbReference type="PIRSF" id="PIRSF000521">
    <property type="entry name" value="Transaminase_4ab_Lys_Orn"/>
    <property type="match status" value="1"/>
</dbReference>
<dbReference type="HAMAP" id="MF_01107">
    <property type="entry name" value="ArgD_aminotrans_3"/>
    <property type="match status" value="1"/>
</dbReference>
<keyword evidence="2 5" id="KW-0028">Amino-acid biosynthesis</keyword>
<keyword evidence="5" id="KW-0055">Arginine biosynthesis</keyword>
<feature type="binding site" evidence="5">
    <location>
        <begin position="122"/>
        <end position="123"/>
    </location>
    <ligand>
        <name>pyridoxal 5'-phosphate</name>
        <dbReference type="ChEBI" id="CHEBI:597326"/>
    </ligand>
</feature>
<dbReference type="GO" id="GO:0006526">
    <property type="term" value="P:L-arginine biosynthetic process"/>
    <property type="evidence" value="ECO:0007669"/>
    <property type="project" value="UniProtKB-UniRule"/>
</dbReference>
<dbReference type="InterPro" id="IPR015424">
    <property type="entry name" value="PyrdxlP-dep_Trfase"/>
</dbReference>
<feature type="binding site" evidence="5">
    <location>
        <position position="155"/>
    </location>
    <ligand>
        <name>pyridoxal 5'-phosphate</name>
        <dbReference type="ChEBI" id="CHEBI:597326"/>
    </ligand>
</feature>
<comment type="miscellaneous">
    <text evidence="5">May also have succinyldiaminopimelate aminotransferase activity, thus carrying out the corresponding step in lysine biosynthesis.</text>
</comment>
<reference evidence="7 8" key="1">
    <citation type="submission" date="2014-02" db="EMBL/GenBank/DDBJ databases">
        <title>The small core and large imbalanced accessory genome model reveals a collaborative survival strategy of Sorangium cellulosum strains in nature.</title>
        <authorList>
            <person name="Han K."/>
            <person name="Peng R."/>
            <person name="Blom J."/>
            <person name="Li Y.-Z."/>
        </authorList>
    </citation>
    <scope>NUCLEOTIDE SEQUENCE [LARGE SCALE GENOMIC DNA]</scope>
    <source>
        <strain evidence="7 8">So0008-312</strain>
    </source>
</reference>
<organism evidence="7 8">
    <name type="scientific">Sorangium cellulosum</name>
    <name type="common">Polyangium cellulosum</name>
    <dbReference type="NCBI Taxonomy" id="56"/>
    <lineage>
        <taxon>Bacteria</taxon>
        <taxon>Pseudomonadati</taxon>
        <taxon>Myxococcota</taxon>
        <taxon>Polyangia</taxon>
        <taxon>Polyangiales</taxon>
        <taxon>Polyangiaceae</taxon>
        <taxon>Sorangium</taxon>
    </lineage>
</organism>
<dbReference type="AlphaFoldDB" id="A0A150Q723"/>
<dbReference type="NCBIfam" id="NF002325">
    <property type="entry name" value="PRK01278.1"/>
    <property type="match status" value="1"/>
</dbReference>
<evidence type="ECO:0000256" key="1">
    <source>
        <dbReference type="ARBA" id="ARBA00022576"/>
    </source>
</evidence>
<evidence type="ECO:0000256" key="6">
    <source>
        <dbReference type="SAM" id="MobiDB-lite"/>
    </source>
</evidence>
<dbReference type="GO" id="GO:0042802">
    <property type="term" value="F:identical protein binding"/>
    <property type="evidence" value="ECO:0007669"/>
    <property type="project" value="TreeGrafter"/>
</dbReference>
<dbReference type="Pfam" id="PF00202">
    <property type="entry name" value="Aminotran_3"/>
    <property type="match status" value="1"/>
</dbReference>
<dbReference type="EC" id="2.6.1.11" evidence="5"/>
<dbReference type="UniPathway" id="UPA00068">
    <property type="reaction ID" value="UER00109"/>
</dbReference>
<comment type="pathway">
    <text evidence="5">Amino-acid biosynthesis; L-arginine biosynthesis; N(2)-acetyl-L-ornithine from L-glutamate: step 4/4.</text>
</comment>
<protein>
    <recommendedName>
        <fullName evidence="5">Acetylornithine aminotransferase</fullName>
        <shortName evidence="5">ACOAT</shortName>
        <ecNumber evidence="5">2.6.1.11</ecNumber>
    </recommendedName>
</protein>
<dbReference type="GO" id="GO:0003992">
    <property type="term" value="F:N2-acetyl-L-ornithine:2-oxoglutarate 5-aminotransferase activity"/>
    <property type="evidence" value="ECO:0007669"/>
    <property type="project" value="UniProtKB-UniRule"/>
</dbReference>
<feature type="binding site" evidence="5">
    <location>
        <position position="158"/>
    </location>
    <ligand>
        <name>N(2)-acetyl-L-ornithine</name>
        <dbReference type="ChEBI" id="CHEBI:57805"/>
    </ligand>
</feature>
<evidence type="ECO:0000256" key="2">
    <source>
        <dbReference type="ARBA" id="ARBA00022605"/>
    </source>
</evidence>
<dbReference type="PANTHER" id="PTHR11986">
    <property type="entry name" value="AMINOTRANSFERASE CLASS III"/>
    <property type="match status" value="1"/>
</dbReference>
<dbReference type="InterPro" id="IPR004636">
    <property type="entry name" value="AcOrn/SuccOrn_fam"/>
</dbReference>
<dbReference type="OrthoDB" id="9801834at2"/>
<keyword evidence="5" id="KW-0963">Cytoplasm</keyword>
<feature type="modified residue" description="N6-(pyridoxal phosphate)lysine" evidence="5">
    <location>
        <position position="269"/>
    </location>
</feature>
<evidence type="ECO:0000256" key="3">
    <source>
        <dbReference type="ARBA" id="ARBA00022679"/>
    </source>
</evidence>
<evidence type="ECO:0000256" key="5">
    <source>
        <dbReference type="HAMAP-Rule" id="MF_01107"/>
    </source>
</evidence>
<comment type="cofactor">
    <cofactor evidence="5">
        <name>pyridoxal 5'-phosphate</name>
        <dbReference type="ChEBI" id="CHEBI:597326"/>
    </cofactor>
    <text evidence="5">Binds 1 pyridoxal phosphate per subunit.</text>
</comment>
<feature type="binding site" evidence="5">
    <location>
        <position position="297"/>
    </location>
    <ligand>
        <name>N(2)-acetyl-L-ornithine</name>
        <dbReference type="ChEBI" id="CHEBI:57805"/>
    </ligand>
</feature>
<dbReference type="InterPro" id="IPR050103">
    <property type="entry name" value="Class-III_PLP-dep_AT"/>
</dbReference>
<evidence type="ECO:0000313" key="7">
    <source>
        <dbReference type="EMBL" id="KYF63653.1"/>
    </source>
</evidence>
<dbReference type="InterPro" id="IPR049704">
    <property type="entry name" value="Aminotrans_3_PPA_site"/>
</dbReference>
<dbReference type="Gene3D" id="3.40.640.10">
    <property type="entry name" value="Type I PLP-dependent aspartate aminotransferase-like (Major domain)"/>
    <property type="match status" value="1"/>
</dbReference>